<evidence type="ECO:0000256" key="1">
    <source>
        <dbReference type="ARBA" id="ARBA00004141"/>
    </source>
</evidence>
<dbReference type="Pfam" id="PF13181">
    <property type="entry name" value="TPR_8"/>
    <property type="match status" value="1"/>
</dbReference>
<sequence length="1014" mass="114056">METRLSRYAERFIESAWLAALIVVPLFFNVYDERVFEEDKIPLLRSIALLMLALGIIWAIERGRQAFSFEDERPFWKQPLVLPWAGMVLVYILTTLWSVTPRISLWGAYIRRQGMYSNLSYMLIFLLVYLILRRREQLGRLITAILLASAPAAIYGIIQHFGLDPLPWGGDVTKRVSSVAGNPIFIAAYLIMVVPFTIAKIIEHMGRLLRDEEDDQATLPASLLLGAYLFLLVIQGLTILYSQSRGPMIGLAVGLYFFALVGALHLKSRRQRLVGSFATIAAAVFGIAFLIVFNLPNSPLADLRDAPYIGRLGRVFETESGTGRVRLLIWEGVLDLLAANPVRTLIGYGDETLYVVYPQHYKPDLAKLEARNASPDRSHNETFDALAMRGVMGFAVQLFLFASLFYYLLKWLGLIRTRWQQRLYIGLWIAGGLIGWFTPYLLTGSFALSGVAMPTGIAIGMVLYLMVYAVATLNAEHEAVVAEHPHSLVLIALLAALMAHFVEIHFGIAIAATKLYFWTYAALAVVVGAQWLQRTTLAETPAPRQSRKRRRKQQAATLAPGAITPTLLALSVLVALILSTLMFDIITVESQGGWVRFYWLASTWVFAALVVVAESMFEQEQSGQWAQRLGVFAAISLTLSLFYFFVHYGWVTWRPTTDGTITPDKLEAMVAHLANTVTLFYIWTFTLIGLGGLALLYGEPMPARTSSAGAAAWGYPVLLMLTIPLIVKTNLNIPRADIFAKQAQAYENSRQWDAAILLHRRALDLQPHQDRYFLNLGRVYLNRAQTSPDPNERQTYLQLAEDVLEEAAQTNPLNMDHWRNLASLHRAWARMETNPELRAQHLAKADEYYQKALELAPNNASLWNDWASLALEQGNLEQAYERIQHSLSLDDRFDQTYVLLGSYYAQQNKWEEAREAYRKATELNPRNIEAWSGLGVAERRLGNVQGAIQANLKALEIRPNDYITHRNLAVLYQEIGDIQSALQHAQTALQRAPERDRAALQQLINQLQSQAGGG</sequence>
<feature type="repeat" description="TPR" evidence="5">
    <location>
        <begin position="962"/>
        <end position="995"/>
    </location>
</feature>
<dbReference type="InterPro" id="IPR003107">
    <property type="entry name" value="HAT"/>
</dbReference>
<evidence type="ECO:0000256" key="4">
    <source>
        <dbReference type="ARBA" id="ARBA00023136"/>
    </source>
</evidence>
<evidence type="ECO:0000313" key="9">
    <source>
        <dbReference type="Proteomes" id="UP000037784"/>
    </source>
</evidence>
<feature type="transmembrane region" description="Helical" evidence="6">
    <location>
        <begin position="183"/>
        <end position="202"/>
    </location>
</feature>
<feature type="repeat" description="TPR" evidence="5">
    <location>
        <begin position="894"/>
        <end position="927"/>
    </location>
</feature>
<feature type="transmembrane region" description="Helical" evidence="6">
    <location>
        <begin position="12"/>
        <end position="31"/>
    </location>
</feature>
<feature type="repeat" description="TPR" evidence="5">
    <location>
        <begin position="928"/>
        <end position="961"/>
    </location>
</feature>
<dbReference type="GO" id="GO:0006396">
    <property type="term" value="P:RNA processing"/>
    <property type="evidence" value="ECO:0007669"/>
    <property type="project" value="InterPro"/>
</dbReference>
<feature type="transmembrane region" description="Helical" evidence="6">
    <location>
        <begin position="555"/>
        <end position="577"/>
    </location>
</feature>
<comment type="subcellular location">
    <subcellularLocation>
        <location evidence="1">Membrane</location>
        <topology evidence="1">Multi-pass membrane protein</topology>
    </subcellularLocation>
</comment>
<dbReference type="GO" id="GO:0016020">
    <property type="term" value="C:membrane"/>
    <property type="evidence" value="ECO:0007669"/>
    <property type="project" value="UniProtKB-SubCell"/>
</dbReference>
<feature type="transmembrane region" description="Helical" evidence="6">
    <location>
        <begin position="629"/>
        <end position="650"/>
    </location>
</feature>
<proteinExistence type="predicted"/>
<dbReference type="Pfam" id="PF13432">
    <property type="entry name" value="TPR_16"/>
    <property type="match status" value="1"/>
</dbReference>
<dbReference type="AlphaFoldDB" id="A0A0M9UBF3"/>
<organism evidence="8 9">
    <name type="scientific">Ardenticatena maritima</name>
    <dbReference type="NCBI Taxonomy" id="872965"/>
    <lineage>
        <taxon>Bacteria</taxon>
        <taxon>Bacillati</taxon>
        <taxon>Chloroflexota</taxon>
        <taxon>Ardenticatenia</taxon>
        <taxon>Ardenticatenales</taxon>
        <taxon>Ardenticatenaceae</taxon>
        <taxon>Ardenticatena</taxon>
    </lineage>
</organism>
<dbReference type="Gene3D" id="1.25.40.10">
    <property type="entry name" value="Tetratricopeptide repeat domain"/>
    <property type="match status" value="3"/>
</dbReference>
<keyword evidence="4 6" id="KW-0472">Membrane</keyword>
<dbReference type="PANTHER" id="PTHR37422">
    <property type="entry name" value="TEICHURONIC ACID BIOSYNTHESIS PROTEIN TUAE"/>
    <property type="match status" value="1"/>
</dbReference>
<feature type="transmembrane region" description="Helical" evidence="6">
    <location>
        <begin position="487"/>
        <end position="509"/>
    </location>
</feature>
<dbReference type="EMBL" id="BBZA01000015">
    <property type="protein sequence ID" value="GAP61788.1"/>
    <property type="molecule type" value="Genomic_DNA"/>
</dbReference>
<dbReference type="InterPro" id="IPR011990">
    <property type="entry name" value="TPR-like_helical_dom_sf"/>
</dbReference>
<feature type="transmembrane region" description="Helical" evidence="6">
    <location>
        <begin position="386"/>
        <end position="409"/>
    </location>
</feature>
<feature type="transmembrane region" description="Helical" evidence="6">
    <location>
        <begin position="223"/>
        <end position="242"/>
    </location>
</feature>
<feature type="transmembrane region" description="Helical" evidence="6">
    <location>
        <begin position="248"/>
        <end position="266"/>
    </location>
</feature>
<dbReference type="PANTHER" id="PTHR37422:SF13">
    <property type="entry name" value="LIPOPOLYSACCHARIDE BIOSYNTHESIS PROTEIN PA4999-RELATED"/>
    <property type="match status" value="1"/>
</dbReference>
<feature type="transmembrane region" description="Helical" evidence="6">
    <location>
        <begin position="81"/>
        <end position="100"/>
    </location>
</feature>
<dbReference type="InterPro" id="IPR051533">
    <property type="entry name" value="WaaL-like"/>
</dbReference>
<feature type="transmembrane region" description="Helical" evidence="6">
    <location>
        <begin position="670"/>
        <end position="696"/>
    </location>
</feature>
<dbReference type="Pfam" id="PF13176">
    <property type="entry name" value="TPR_7"/>
    <property type="match status" value="1"/>
</dbReference>
<reference evidence="9" key="2">
    <citation type="submission" date="2015-08" db="EMBL/GenBank/DDBJ databases">
        <title>Draft Genome Sequence of a Heterotrophic Facultative Anaerobic Bacterium Ardenticatena maritima Strain 110S.</title>
        <authorList>
            <person name="Kawaichi S."/>
            <person name="Yoshida T."/>
            <person name="Sako Y."/>
            <person name="Nakamura R."/>
        </authorList>
    </citation>
    <scope>NUCLEOTIDE SEQUENCE [LARGE SCALE GENOMIC DNA]</scope>
    <source>
        <strain evidence="9">110S</strain>
    </source>
</reference>
<feature type="transmembrane region" description="Helical" evidence="6">
    <location>
        <begin position="144"/>
        <end position="163"/>
    </location>
</feature>
<evidence type="ECO:0000256" key="2">
    <source>
        <dbReference type="ARBA" id="ARBA00022692"/>
    </source>
</evidence>
<dbReference type="InterPro" id="IPR007016">
    <property type="entry name" value="O-antigen_ligase-rel_domated"/>
</dbReference>
<evidence type="ECO:0000256" key="5">
    <source>
        <dbReference type="PROSITE-ProRule" id="PRU00339"/>
    </source>
</evidence>
<feature type="transmembrane region" description="Helical" evidence="6">
    <location>
        <begin position="597"/>
        <end position="617"/>
    </location>
</feature>
<dbReference type="Proteomes" id="UP000037784">
    <property type="component" value="Unassembled WGS sequence"/>
</dbReference>
<dbReference type="OrthoDB" id="1762823at2"/>
<dbReference type="SUPFAM" id="SSF48452">
    <property type="entry name" value="TPR-like"/>
    <property type="match status" value="1"/>
</dbReference>
<evidence type="ECO:0000256" key="6">
    <source>
        <dbReference type="SAM" id="Phobius"/>
    </source>
</evidence>
<keyword evidence="3 6" id="KW-1133">Transmembrane helix</keyword>
<feature type="transmembrane region" description="Helical" evidence="6">
    <location>
        <begin position="708"/>
        <end position="727"/>
    </location>
</feature>
<feature type="repeat" description="TPR" evidence="5">
    <location>
        <begin position="736"/>
        <end position="769"/>
    </location>
</feature>
<dbReference type="STRING" id="872965.SE16_10275"/>
<dbReference type="InterPro" id="IPR019734">
    <property type="entry name" value="TPR_rpt"/>
</dbReference>
<feature type="transmembrane region" description="Helical" evidence="6">
    <location>
        <begin position="421"/>
        <end position="442"/>
    </location>
</feature>
<dbReference type="InParanoid" id="A0A0M9UBF3"/>
<evidence type="ECO:0000259" key="7">
    <source>
        <dbReference type="Pfam" id="PF04932"/>
    </source>
</evidence>
<keyword evidence="2 6" id="KW-0812">Transmembrane</keyword>
<feature type="transmembrane region" description="Helical" evidence="6">
    <location>
        <begin position="515"/>
        <end position="534"/>
    </location>
</feature>
<reference evidence="8 9" key="1">
    <citation type="journal article" date="2015" name="Genome Announc.">
        <title>Draft Genome Sequence of a Heterotrophic Facultative Anaerobic Thermophilic Bacterium, Ardenticatena maritima Strain 110ST.</title>
        <authorList>
            <person name="Kawaichi S."/>
            <person name="Yoshida T."/>
            <person name="Sako Y."/>
            <person name="Nakamura R."/>
        </authorList>
    </citation>
    <scope>NUCLEOTIDE SEQUENCE [LARGE SCALE GENOMIC DNA]</scope>
    <source>
        <strain evidence="8 9">110S</strain>
    </source>
</reference>
<keyword evidence="5" id="KW-0802">TPR repeat</keyword>
<dbReference type="SMART" id="SM00386">
    <property type="entry name" value="HAT"/>
    <property type="match status" value="3"/>
</dbReference>
<feature type="domain" description="O-antigen ligase-related" evidence="7">
    <location>
        <begin position="230"/>
        <end position="396"/>
    </location>
</feature>
<keyword evidence="9" id="KW-1185">Reference proteome</keyword>
<gene>
    <name evidence="8" type="ORF">ARMA_0211</name>
</gene>
<dbReference type="PROSITE" id="PS50005">
    <property type="entry name" value="TPR"/>
    <property type="match status" value="4"/>
</dbReference>
<name>A0A0M9UBF3_9CHLR</name>
<feature type="transmembrane region" description="Helical" evidence="6">
    <location>
        <begin position="454"/>
        <end position="475"/>
    </location>
</feature>
<feature type="transmembrane region" description="Helical" evidence="6">
    <location>
        <begin position="273"/>
        <end position="293"/>
    </location>
</feature>
<evidence type="ECO:0000256" key="3">
    <source>
        <dbReference type="ARBA" id="ARBA00022989"/>
    </source>
</evidence>
<dbReference type="RefSeq" id="WP_054491737.1">
    <property type="nucleotide sequence ID" value="NZ_BBZA01000015.1"/>
</dbReference>
<feature type="transmembrane region" description="Helical" evidence="6">
    <location>
        <begin position="115"/>
        <end position="132"/>
    </location>
</feature>
<dbReference type="PROSITE" id="PS50293">
    <property type="entry name" value="TPR_REGION"/>
    <property type="match status" value="1"/>
</dbReference>
<dbReference type="SMART" id="SM00028">
    <property type="entry name" value="TPR"/>
    <property type="match status" value="6"/>
</dbReference>
<dbReference type="Pfam" id="PF04932">
    <property type="entry name" value="Wzy_C"/>
    <property type="match status" value="1"/>
</dbReference>
<feature type="transmembrane region" description="Helical" evidence="6">
    <location>
        <begin position="43"/>
        <end position="60"/>
    </location>
</feature>
<evidence type="ECO:0000313" key="8">
    <source>
        <dbReference type="EMBL" id="GAP61788.1"/>
    </source>
</evidence>
<comment type="caution">
    <text evidence="8">The sequence shown here is derived from an EMBL/GenBank/DDBJ whole genome shotgun (WGS) entry which is preliminary data.</text>
</comment>
<protein>
    <recommendedName>
        <fullName evidence="7">O-antigen ligase-related domain-containing protein</fullName>
    </recommendedName>
</protein>
<accession>A0A0M9UBF3</accession>